<dbReference type="AlphaFoldDB" id="A0A239GS22"/>
<dbReference type="Pfam" id="PF24830">
    <property type="entry name" value="DUF7714"/>
    <property type="match status" value="1"/>
</dbReference>
<organism evidence="1 2">
    <name type="scientific">Asanoa hainanensis</name>
    <dbReference type="NCBI Taxonomy" id="560556"/>
    <lineage>
        <taxon>Bacteria</taxon>
        <taxon>Bacillati</taxon>
        <taxon>Actinomycetota</taxon>
        <taxon>Actinomycetes</taxon>
        <taxon>Micromonosporales</taxon>
        <taxon>Micromonosporaceae</taxon>
        <taxon>Asanoa</taxon>
    </lineage>
</organism>
<accession>A0A239GS22</accession>
<sequence>MNGPDLRSRTNVVPSAYRGVAVTHLPFALGDEKLRAHFLGREAYRRTRFVVARDPAGKTVLLRVDKASTEPLFSPIVEVDVLATDCAYVVDDEADTAVPSELARVAATVPGTPRAVVVQGRYAHVSFIVNPAPLRLVVQEVLPPEPAKLLDQVRRLLAVAEDLPPILPAADTVSFADLAAGAKTERYLLPCAGSGVAVGLSETAYLDQRPPRQDWTLLGCARSRDIHEWFYGDQPPTVDMCPRQRPHERGTAVLTKCCLLEEKIERDGDRVVVPWGASLGQVGEALREVAGRWEPQWRPV</sequence>
<name>A0A239GS22_9ACTN</name>
<evidence type="ECO:0000313" key="2">
    <source>
        <dbReference type="Proteomes" id="UP000198362"/>
    </source>
</evidence>
<dbReference type="InterPro" id="IPR056131">
    <property type="entry name" value="DUF7714"/>
</dbReference>
<keyword evidence="2" id="KW-1185">Reference proteome</keyword>
<evidence type="ECO:0000313" key="1">
    <source>
        <dbReference type="EMBL" id="SNS71293.1"/>
    </source>
</evidence>
<dbReference type="EMBL" id="FZPH01000001">
    <property type="protein sequence ID" value="SNS71293.1"/>
    <property type="molecule type" value="Genomic_DNA"/>
</dbReference>
<protein>
    <submittedName>
        <fullName evidence="1">Uncharacterized protein</fullName>
    </submittedName>
</protein>
<reference evidence="1 2" key="1">
    <citation type="submission" date="2017-06" db="EMBL/GenBank/DDBJ databases">
        <authorList>
            <person name="Kim H.J."/>
            <person name="Triplett B.A."/>
        </authorList>
    </citation>
    <scope>NUCLEOTIDE SEQUENCE [LARGE SCALE GENOMIC DNA]</scope>
    <source>
        <strain evidence="1 2">CGMCC 4.5593</strain>
    </source>
</reference>
<proteinExistence type="predicted"/>
<gene>
    <name evidence="1" type="ORF">SAMN05421812_101516</name>
</gene>
<dbReference type="Proteomes" id="UP000198362">
    <property type="component" value="Unassembled WGS sequence"/>
</dbReference>